<dbReference type="InterPro" id="IPR008189">
    <property type="entry name" value="rRNA_ssu_MeTfrase_I"/>
</dbReference>
<organism evidence="1 2">
    <name type="scientific">Maribacter ulvicola</name>
    <dbReference type="NCBI Taxonomy" id="228959"/>
    <lineage>
        <taxon>Bacteria</taxon>
        <taxon>Pseudomonadati</taxon>
        <taxon>Bacteroidota</taxon>
        <taxon>Flavobacteriia</taxon>
        <taxon>Flavobacteriales</taxon>
        <taxon>Flavobacteriaceae</taxon>
        <taxon>Maribacter</taxon>
    </lineage>
</organism>
<gene>
    <name evidence="1" type="ORF">SAMN05421797_102128</name>
</gene>
<dbReference type="GO" id="GO:0032259">
    <property type="term" value="P:methylation"/>
    <property type="evidence" value="ECO:0007669"/>
    <property type="project" value="UniProtKB-KW"/>
</dbReference>
<dbReference type="InterPro" id="IPR014777">
    <property type="entry name" value="4pyrrole_Mease_sub1"/>
</dbReference>
<dbReference type="CDD" id="cd11649">
    <property type="entry name" value="RsmI_like"/>
    <property type="match status" value="1"/>
</dbReference>
<dbReference type="RefSeq" id="WP_076548115.1">
    <property type="nucleotide sequence ID" value="NZ_FTMA01000002.1"/>
</dbReference>
<dbReference type="InterPro" id="IPR014776">
    <property type="entry name" value="4pyrrole_Mease_sub2"/>
</dbReference>
<evidence type="ECO:0000313" key="2">
    <source>
        <dbReference type="Proteomes" id="UP000186953"/>
    </source>
</evidence>
<name>A0A1N6TYM5_9FLAO</name>
<accession>A0A1N6TYM5</accession>
<keyword evidence="2" id="KW-1185">Reference proteome</keyword>
<sequence length="240" mass="26709">MSTQNGKSGKVYLIPTTLGEMPPLEVLPISIKQTIEKLDYYVVENEKTARRFIKKISPRKSQPSLKLFVLNKFTEATDIPSFLNPCLDGFDVGILSEAGCPGIADPGAAVVKIAHDKNIQVIPLVGPSSILLALMASGMNGQNFAFNGYLPIDSSDRKKYIKNLERKSKEDSQSQVFIETPYRNNKMLEELIKTLAPSTRICVAADITLPTEYIKTKTAINWKRENVDLHKRPAIFIIQA</sequence>
<dbReference type="PIRSF" id="PIRSF005917">
    <property type="entry name" value="MTase_YraL"/>
    <property type="match status" value="1"/>
</dbReference>
<dbReference type="SUPFAM" id="SSF53790">
    <property type="entry name" value="Tetrapyrrole methylase"/>
    <property type="match status" value="1"/>
</dbReference>
<reference evidence="2" key="1">
    <citation type="submission" date="2017-01" db="EMBL/GenBank/DDBJ databases">
        <authorList>
            <person name="Varghese N."/>
            <person name="Submissions S."/>
        </authorList>
    </citation>
    <scope>NUCLEOTIDE SEQUENCE [LARGE SCALE GENOMIC DNA]</scope>
    <source>
        <strain evidence="2">DSM 15366</strain>
    </source>
</reference>
<protein>
    <submittedName>
        <fullName evidence="1">16S rRNA (Cytidine1402-2'-O)-methyltransferase</fullName>
    </submittedName>
</protein>
<dbReference type="InterPro" id="IPR035996">
    <property type="entry name" value="4pyrrol_Methylase_sf"/>
</dbReference>
<dbReference type="PANTHER" id="PTHR46111">
    <property type="entry name" value="RIBOSOMAL RNA SMALL SUBUNIT METHYLTRANSFERASE I"/>
    <property type="match status" value="1"/>
</dbReference>
<dbReference type="AlphaFoldDB" id="A0A1N6TYM5"/>
<evidence type="ECO:0000313" key="1">
    <source>
        <dbReference type="EMBL" id="SIQ58196.1"/>
    </source>
</evidence>
<proteinExistence type="predicted"/>
<dbReference type="Gene3D" id="3.30.950.10">
    <property type="entry name" value="Methyltransferase, Cobalt-precorrin-4 Transmethylase, Domain 2"/>
    <property type="match status" value="1"/>
</dbReference>
<keyword evidence="1" id="KW-0808">Transferase</keyword>
<dbReference type="EMBL" id="FTMA01000002">
    <property type="protein sequence ID" value="SIQ58196.1"/>
    <property type="molecule type" value="Genomic_DNA"/>
</dbReference>
<dbReference type="OrthoDB" id="7061662at2"/>
<dbReference type="PANTHER" id="PTHR46111:SF2">
    <property type="entry name" value="SAM-DEPENDENT METHYLTRANSFERASE"/>
    <property type="match status" value="1"/>
</dbReference>
<dbReference type="GO" id="GO:0008168">
    <property type="term" value="F:methyltransferase activity"/>
    <property type="evidence" value="ECO:0007669"/>
    <property type="project" value="UniProtKB-KW"/>
</dbReference>
<keyword evidence="1" id="KW-0489">Methyltransferase</keyword>
<dbReference type="Gene3D" id="3.40.1010.10">
    <property type="entry name" value="Cobalt-precorrin-4 Transmethylase, Domain 1"/>
    <property type="match status" value="1"/>
</dbReference>
<dbReference type="Proteomes" id="UP000186953">
    <property type="component" value="Unassembled WGS sequence"/>
</dbReference>
<dbReference type="STRING" id="228959.SAMN05421797_102128"/>